<comment type="similarity">
    <text evidence="1 13">Belongs to the class-I pyridine nucleotide-disulfide oxidoreductase family.</text>
</comment>
<dbReference type="InterPro" id="IPR023753">
    <property type="entry name" value="FAD/NAD-binding_dom"/>
</dbReference>
<dbReference type="InterPro" id="IPR004099">
    <property type="entry name" value="Pyr_nucl-diS_OxRdtase_dimer"/>
</dbReference>
<feature type="binding site" evidence="11">
    <location>
        <position position="115"/>
    </location>
    <ligand>
        <name>FAD</name>
        <dbReference type="ChEBI" id="CHEBI:57692"/>
    </ligand>
</feature>
<evidence type="ECO:0000256" key="4">
    <source>
        <dbReference type="ARBA" id="ARBA00022827"/>
    </source>
</evidence>
<evidence type="ECO:0000256" key="5">
    <source>
        <dbReference type="ARBA" id="ARBA00022857"/>
    </source>
</evidence>
<keyword evidence="3 13" id="KW-0285">Flavoprotein</keyword>
<evidence type="ECO:0000256" key="1">
    <source>
        <dbReference type="ARBA" id="ARBA00007532"/>
    </source>
</evidence>
<keyword evidence="11" id="KW-0520">NAD</keyword>
<feature type="binding site" evidence="11">
    <location>
        <position position="303"/>
    </location>
    <ligand>
        <name>FAD</name>
        <dbReference type="ChEBI" id="CHEBI:57692"/>
    </ligand>
</feature>
<dbReference type="NCBIfam" id="NF004776">
    <property type="entry name" value="PRK06116.1"/>
    <property type="match status" value="1"/>
</dbReference>
<evidence type="ECO:0000256" key="11">
    <source>
        <dbReference type="PIRSR" id="PIRSR000350-3"/>
    </source>
</evidence>
<dbReference type="InterPro" id="IPR001100">
    <property type="entry name" value="Pyr_nuc-diS_OxRdtase"/>
</dbReference>
<dbReference type="PANTHER" id="PTHR42737">
    <property type="entry name" value="GLUTATHIONE REDUCTASE"/>
    <property type="match status" value="1"/>
</dbReference>
<dbReference type="EMBL" id="CP043869">
    <property type="protein sequence ID" value="QEQ96379.1"/>
    <property type="molecule type" value="Genomic_DNA"/>
</dbReference>
<dbReference type="InterPro" id="IPR012999">
    <property type="entry name" value="Pyr_OxRdtase_I_AS"/>
</dbReference>
<dbReference type="GO" id="GO:0005829">
    <property type="term" value="C:cytosol"/>
    <property type="evidence" value="ECO:0007669"/>
    <property type="project" value="TreeGrafter"/>
</dbReference>
<dbReference type="PIRSF" id="PIRSF000350">
    <property type="entry name" value="Mercury_reductase_MerA"/>
    <property type="match status" value="1"/>
</dbReference>
<feature type="active site" description="Proton acceptor" evidence="10">
    <location>
        <position position="436"/>
    </location>
</feature>
<evidence type="ECO:0000259" key="16">
    <source>
        <dbReference type="Pfam" id="PF07992"/>
    </source>
</evidence>
<protein>
    <recommendedName>
        <fullName evidence="14">Glutathione reductase</fullName>
        <shortName evidence="14">GRase</shortName>
        <ecNumber evidence="14">1.8.1.7</ecNumber>
    </recommendedName>
</protein>
<feature type="disulfide bond" description="Redox-active" evidence="12">
    <location>
        <begin position="43"/>
        <end position="48"/>
    </location>
</feature>
<dbReference type="Pfam" id="PF02852">
    <property type="entry name" value="Pyr_redox_dim"/>
    <property type="match status" value="1"/>
</dbReference>
<evidence type="ECO:0000259" key="15">
    <source>
        <dbReference type="Pfam" id="PF02852"/>
    </source>
</evidence>
<evidence type="ECO:0000256" key="14">
    <source>
        <dbReference type="RuleBase" id="RU365040"/>
    </source>
</evidence>
<dbReference type="PROSITE" id="PS00076">
    <property type="entry name" value="PYRIDINE_REDOX_1"/>
    <property type="match status" value="1"/>
</dbReference>
<dbReference type="SUPFAM" id="SSF55424">
    <property type="entry name" value="FAD/NAD-linked reductases, dimerisation (C-terminal) domain"/>
    <property type="match status" value="1"/>
</dbReference>
<comment type="subunit">
    <text evidence="2">Homodimer.</text>
</comment>
<evidence type="ECO:0000256" key="13">
    <source>
        <dbReference type="RuleBase" id="RU003691"/>
    </source>
</evidence>
<feature type="domain" description="FAD/NAD(P)-binding" evidence="16">
    <location>
        <begin position="6"/>
        <end position="318"/>
    </location>
</feature>
<sequence length="452" mass="49176">MSTYDYDLFVIGAGSGGVRAARMAASMGVRVAITEDKYLGGTCVNVGCVPKKLFVYASQFQEAFNDASGFGWNVGDTAFDWPTLRDRKNEEILRLNGIYRNLLVNSGCHLIEGRGSLIDDHTVEVDGQQYTAERILVATGGWPFIPDIPGKEHIISSNEVFYLEDFPKSAVVVGGGYIAVEFAGIFAGLGVDTHLIYRGDLFLRGFDRDLREFVAQEVEKKGVNLHFNNNIEAIEKQVDGSLLLTLSDGSQQVTDCVLYATGRVPNVVGLGLEKLGIAQQKNGAIIVNDTFQTNVPSIYAIGDVIDRVQLTPVALAEGMALVRHLYQQGSAQVDYDLIPTAVFCQPNIGTVGLSEEQAREQGIDIDIYRSEFRAMKHTMSGNTERTLMKMIVDKITDKVLGVHMVGPDAGEIIQGMGVALKAGATKAVFDATIGIHPTAAEEFVTMREPVKQ</sequence>
<gene>
    <name evidence="17" type="primary">gorA</name>
    <name evidence="17" type="ORF">F0U83_06480</name>
</gene>
<keyword evidence="4 11" id="KW-0274">FAD</keyword>
<dbReference type="PANTHER" id="PTHR42737:SF2">
    <property type="entry name" value="GLUTATHIONE REDUCTASE"/>
    <property type="match status" value="1"/>
</dbReference>
<dbReference type="NCBIfam" id="TIGR01424">
    <property type="entry name" value="gluta_reduc_2"/>
    <property type="match status" value="1"/>
</dbReference>
<evidence type="ECO:0000256" key="8">
    <source>
        <dbReference type="ARBA" id="ARBA00023284"/>
    </source>
</evidence>
<dbReference type="InterPro" id="IPR016156">
    <property type="entry name" value="FAD/NAD-linked_Rdtase_dimer_sf"/>
</dbReference>
<dbReference type="InterPro" id="IPR036188">
    <property type="entry name" value="FAD/NAD-bd_sf"/>
</dbReference>
<dbReference type="KEGG" id="ncu:F0U83_06480"/>
<dbReference type="Proteomes" id="UP000324760">
    <property type="component" value="Chromosome"/>
</dbReference>
<dbReference type="PRINTS" id="PR00368">
    <property type="entry name" value="FADPNR"/>
</dbReference>
<dbReference type="GO" id="GO:0004362">
    <property type="term" value="F:glutathione-disulfide reductase (NADPH) activity"/>
    <property type="evidence" value="ECO:0007669"/>
    <property type="project" value="UniProtKB-EC"/>
</dbReference>
<keyword evidence="7" id="KW-1015">Disulfide bond</keyword>
<evidence type="ECO:0000256" key="12">
    <source>
        <dbReference type="PIRSR" id="PIRSR000350-4"/>
    </source>
</evidence>
<comment type="function">
    <text evidence="14">Catalyzes the reduction of glutathione disulfide (GSSG) to reduced glutathione (GSH).</text>
</comment>
<comment type="cofactor">
    <cofactor evidence="11">
        <name>FAD</name>
        <dbReference type="ChEBI" id="CHEBI:57692"/>
    </cofactor>
    <text evidence="11">Binds 1 FAD per subunit.</text>
</comment>
<dbReference type="SUPFAM" id="SSF51905">
    <property type="entry name" value="FAD/NAD(P)-binding domain"/>
    <property type="match status" value="1"/>
</dbReference>
<dbReference type="Gene3D" id="3.50.50.60">
    <property type="entry name" value="FAD/NAD(P)-binding domain"/>
    <property type="match status" value="2"/>
</dbReference>
<reference evidence="17 18" key="1">
    <citation type="journal article" date="2019" name="Biochem. Eng. J.">
        <title>Metabolic engineering of the marine bacteria Neptunomonas concharum for the production of acetoin and meso-2,3-butanediol from acetate.</title>
        <authorList>
            <person name="Li W."/>
            <person name="Pu N."/>
            <person name="Liu C.-X."/>
            <person name="Yuan Q.-P."/>
            <person name="Li Z.-J."/>
        </authorList>
    </citation>
    <scope>NUCLEOTIDE SEQUENCE [LARGE SCALE GENOMIC DNA]</scope>
    <source>
        <strain evidence="17 18">JCM17730</strain>
    </source>
</reference>
<evidence type="ECO:0000256" key="6">
    <source>
        <dbReference type="ARBA" id="ARBA00023002"/>
    </source>
</evidence>
<dbReference type="PRINTS" id="PR00411">
    <property type="entry name" value="PNDRDTASEI"/>
</dbReference>
<dbReference type="Gene3D" id="3.30.390.30">
    <property type="match status" value="1"/>
</dbReference>
<name>A0A5P1R9Q1_9GAMM</name>
<dbReference type="RefSeq" id="WP_138988498.1">
    <property type="nucleotide sequence ID" value="NZ_CP043869.1"/>
</dbReference>
<dbReference type="GO" id="GO:0045454">
    <property type="term" value="P:cell redox homeostasis"/>
    <property type="evidence" value="ECO:0007669"/>
    <property type="project" value="InterPro"/>
</dbReference>
<feature type="binding site" evidence="11">
    <location>
        <begin position="174"/>
        <end position="181"/>
    </location>
    <ligand>
        <name>NAD(+)</name>
        <dbReference type="ChEBI" id="CHEBI:57540"/>
    </ligand>
</feature>
<feature type="binding site" evidence="11">
    <location>
        <position position="52"/>
    </location>
    <ligand>
        <name>FAD</name>
        <dbReference type="ChEBI" id="CHEBI:57692"/>
    </ligand>
</feature>
<evidence type="ECO:0000256" key="3">
    <source>
        <dbReference type="ARBA" id="ARBA00022630"/>
    </source>
</evidence>
<keyword evidence="5 14" id="KW-0521">NADP</keyword>
<dbReference type="AlphaFoldDB" id="A0A5P1R9Q1"/>
<dbReference type="GO" id="GO:0006749">
    <property type="term" value="P:glutathione metabolic process"/>
    <property type="evidence" value="ECO:0007669"/>
    <property type="project" value="InterPro"/>
</dbReference>
<dbReference type="GO" id="GO:0034599">
    <property type="term" value="P:cellular response to oxidative stress"/>
    <property type="evidence" value="ECO:0007669"/>
    <property type="project" value="TreeGrafter"/>
</dbReference>
<evidence type="ECO:0000313" key="17">
    <source>
        <dbReference type="EMBL" id="QEQ96379.1"/>
    </source>
</evidence>
<organism evidence="17 18">
    <name type="scientific">Neptunomonas concharum</name>
    <dbReference type="NCBI Taxonomy" id="1031538"/>
    <lineage>
        <taxon>Bacteria</taxon>
        <taxon>Pseudomonadati</taxon>
        <taxon>Pseudomonadota</taxon>
        <taxon>Gammaproteobacteria</taxon>
        <taxon>Oceanospirillales</taxon>
        <taxon>Oceanospirillaceae</taxon>
        <taxon>Neptunomonas</taxon>
    </lineage>
</organism>
<keyword evidence="6 13" id="KW-0560">Oxidoreductase</keyword>
<dbReference type="FunFam" id="3.30.390.30:FF:000001">
    <property type="entry name" value="Dihydrolipoyl dehydrogenase"/>
    <property type="match status" value="1"/>
</dbReference>
<evidence type="ECO:0000256" key="2">
    <source>
        <dbReference type="ARBA" id="ARBA00011738"/>
    </source>
</evidence>
<keyword evidence="18" id="KW-1185">Reference proteome</keyword>
<dbReference type="Pfam" id="PF07992">
    <property type="entry name" value="Pyr_redox_2"/>
    <property type="match status" value="1"/>
</dbReference>
<dbReference type="GO" id="GO:0050660">
    <property type="term" value="F:flavin adenine dinucleotide binding"/>
    <property type="evidence" value="ECO:0007669"/>
    <property type="project" value="InterPro"/>
</dbReference>
<dbReference type="InterPro" id="IPR006324">
    <property type="entry name" value="GSHR"/>
</dbReference>
<keyword evidence="8 13" id="KW-0676">Redox-active center</keyword>
<evidence type="ECO:0000313" key="18">
    <source>
        <dbReference type="Proteomes" id="UP000324760"/>
    </source>
</evidence>
<comment type="catalytic activity">
    <reaction evidence="9 14">
        <text>2 glutathione + NADP(+) = glutathione disulfide + NADPH + H(+)</text>
        <dbReference type="Rhea" id="RHEA:11740"/>
        <dbReference type="ChEBI" id="CHEBI:15378"/>
        <dbReference type="ChEBI" id="CHEBI:57783"/>
        <dbReference type="ChEBI" id="CHEBI:57925"/>
        <dbReference type="ChEBI" id="CHEBI:58297"/>
        <dbReference type="ChEBI" id="CHEBI:58349"/>
        <dbReference type="EC" id="1.8.1.7"/>
    </reaction>
</comment>
<dbReference type="FunFam" id="3.50.50.60:FF:000051">
    <property type="entry name" value="Glutathione reductase"/>
    <property type="match status" value="1"/>
</dbReference>
<dbReference type="InterPro" id="IPR046952">
    <property type="entry name" value="GSHR/TRXR-like"/>
</dbReference>
<evidence type="ECO:0000256" key="7">
    <source>
        <dbReference type="ARBA" id="ARBA00023157"/>
    </source>
</evidence>
<evidence type="ECO:0000256" key="10">
    <source>
        <dbReference type="PIRSR" id="PIRSR000350-2"/>
    </source>
</evidence>
<feature type="binding site" evidence="11">
    <location>
        <position position="262"/>
    </location>
    <ligand>
        <name>NAD(+)</name>
        <dbReference type="ChEBI" id="CHEBI:57540"/>
    </ligand>
</feature>
<proteinExistence type="inferred from homology"/>
<dbReference type="OrthoDB" id="9800167at2"/>
<feature type="domain" description="Pyridine nucleotide-disulphide oxidoreductase dimerisation" evidence="15">
    <location>
        <begin position="338"/>
        <end position="446"/>
    </location>
</feature>
<dbReference type="GO" id="GO:0050661">
    <property type="term" value="F:NADP binding"/>
    <property type="evidence" value="ECO:0007669"/>
    <property type="project" value="InterPro"/>
</dbReference>
<accession>A0A5P1R9Q1</accession>
<evidence type="ECO:0000256" key="9">
    <source>
        <dbReference type="ARBA" id="ARBA00049142"/>
    </source>
</evidence>
<keyword evidence="11" id="KW-0547">Nucleotide-binding</keyword>
<dbReference type="EC" id="1.8.1.7" evidence="14"/>